<evidence type="ECO:0000256" key="1">
    <source>
        <dbReference type="SAM" id="SignalP"/>
    </source>
</evidence>
<keyword evidence="3" id="KW-1185">Reference proteome</keyword>
<feature type="signal peptide" evidence="1">
    <location>
        <begin position="1"/>
        <end position="23"/>
    </location>
</feature>
<dbReference type="SUPFAM" id="SSF110296">
    <property type="entry name" value="Oligoxyloglucan reducing end-specific cellobiohydrolase"/>
    <property type="match status" value="1"/>
</dbReference>
<keyword evidence="1" id="KW-0732">Signal</keyword>
<gene>
    <name evidence="2" type="ORF">ACFQ0R_02340</name>
</gene>
<evidence type="ECO:0008006" key="4">
    <source>
        <dbReference type="Google" id="ProtNLM"/>
    </source>
</evidence>
<dbReference type="EMBL" id="JBHTIV010000005">
    <property type="protein sequence ID" value="MFD0931429.1"/>
    <property type="molecule type" value="Genomic_DNA"/>
</dbReference>
<accession>A0ABW3GMK1</accession>
<evidence type="ECO:0000313" key="2">
    <source>
        <dbReference type="EMBL" id="MFD0931429.1"/>
    </source>
</evidence>
<name>A0ABW3GMK1_9FLAO</name>
<proteinExistence type="predicted"/>
<evidence type="ECO:0000313" key="3">
    <source>
        <dbReference type="Proteomes" id="UP001597049"/>
    </source>
</evidence>
<organism evidence="2 3">
    <name type="scientific">Psychroflexus salinarum</name>
    <dbReference type="NCBI Taxonomy" id="546024"/>
    <lineage>
        <taxon>Bacteria</taxon>
        <taxon>Pseudomonadati</taxon>
        <taxon>Bacteroidota</taxon>
        <taxon>Flavobacteriia</taxon>
        <taxon>Flavobacteriales</taxon>
        <taxon>Flavobacteriaceae</taxon>
        <taxon>Psychroflexus</taxon>
    </lineage>
</organism>
<feature type="chain" id="PRO_5046165021" description="SprB repeat-containing protein" evidence="1">
    <location>
        <begin position="24"/>
        <end position="356"/>
    </location>
</feature>
<dbReference type="Proteomes" id="UP001597049">
    <property type="component" value="Unassembled WGS sequence"/>
</dbReference>
<comment type="caution">
    <text evidence="2">The sequence shown here is derived from an EMBL/GenBank/DDBJ whole genome shotgun (WGS) entry which is preliminary data.</text>
</comment>
<reference evidence="3" key="1">
    <citation type="journal article" date="2019" name="Int. J. Syst. Evol. Microbiol.">
        <title>The Global Catalogue of Microorganisms (GCM) 10K type strain sequencing project: providing services to taxonomists for standard genome sequencing and annotation.</title>
        <authorList>
            <consortium name="The Broad Institute Genomics Platform"/>
            <consortium name="The Broad Institute Genome Sequencing Center for Infectious Disease"/>
            <person name="Wu L."/>
            <person name="Ma J."/>
        </authorList>
    </citation>
    <scope>NUCLEOTIDE SEQUENCE [LARGE SCALE GENOMIC DNA]</scope>
    <source>
        <strain evidence="3">CCUG 56752</strain>
    </source>
</reference>
<protein>
    <recommendedName>
        <fullName evidence="4">SprB repeat-containing protein</fullName>
    </recommendedName>
</protein>
<sequence length="356" mass="37545">MKQLNFKSYVIAFLCFAGMIANAQDTGGTQEICIGDIETYSVTENPGSSYDWYVVENAFEGLITDTTASGNGIQIDWQTTPVGSYTLTVIETNAENCPGDPVSITVNVNPLPDAPEVALTQPGCGEEFGSAEVTSPLGADLQYSIDGGTTYQSSVTFEDLAPGNYEVIAQNASGCVSEPTEFEILEPLVIPETPAVTLINPQCGETTGSLEITAPTGTGLQYSIDGGTTFSTDLVYTDLAPGDYTVIVTNGDCESEPATYTINPAPEVPEDPISTVIHPDCGELEGTITVTTPTGTDVEYSADGGVTWQDDPEFTLTAGTYQIQVRNTTSLCTSGIVEETINEAPPTPVTSPIQFN</sequence>
<dbReference type="RefSeq" id="WP_379656765.1">
    <property type="nucleotide sequence ID" value="NZ_JBHTIV010000005.1"/>
</dbReference>